<evidence type="ECO:0000256" key="4">
    <source>
        <dbReference type="ARBA" id="ARBA00022531"/>
    </source>
</evidence>
<evidence type="ECO:0000256" key="5">
    <source>
        <dbReference type="ARBA" id="ARBA00022640"/>
    </source>
</evidence>
<dbReference type="GO" id="GO:0009522">
    <property type="term" value="C:photosystem I"/>
    <property type="evidence" value="ECO:0007669"/>
    <property type="project" value="UniProtKB-KW"/>
</dbReference>
<evidence type="ECO:0000256" key="7">
    <source>
        <dbReference type="ARBA" id="ARBA00023078"/>
    </source>
</evidence>
<evidence type="ECO:0000256" key="3">
    <source>
        <dbReference type="ARBA" id="ARBA00022528"/>
    </source>
</evidence>
<evidence type="ECO:0000256" key="2">
    <source>
        <dbReference type="ARBA" id="ARBA00010661"/>
    </source>
</evidence>
<organism evidence="9 10">
    <name type="scientific">Spinacia oleracea</name>
    <name type="common">Spinach</name>
    <dbReference type="NCBI Taxonomy" id="3562"/>
    <lineage>
        <taxon>Eukaryota</taxon>
        <taxon>Viridiplantae</taxon>
        <taxon>Streptophyta</taxon>
        <taxon>Embryophyta</taxon>
        <taxon>Tracheophyta</taxon>
        <taxon>Spermatophyta</taxon>
        <taxon>Magnoliopsida</taxon>
        <taxon>eudicotyledons</taxon>
        <taxon>Gunneridae</taxon>
        <taxon>Pentapetalae</taxon>
        <taxon>Caryophyllales</taxon>
        <taxon>Chenopodiaceae</taxon>
        <taxon>Chenopodioideae</taxon>
        <taxon>Anserineae</taxon>
        <taxon>Spinacia</taxon>
    </lineage>
</organism>
<dbReference type="KEGG" id="soe:110804786"/>
<proteinExistence type="inferred from homology"/>
<dbReference type="GO" id="GO:0009535">
    <property type="term" value="C:chloroplast thylakoid membrane"/>
    <property type="evidence" value="ECO:0007669"/>
    <property type="project" value="UniProtKB-SubCell"/>
</dbReference>
<comment type="similarity">
    <text evidence="2">Belongs to the psaN family.</text>
</comment>
<name>A0A9R0JGI8_SPIOL</name>
<protein>
    <recommendedName>
        <fullName evidence="11">Photosystem I reaction center subunit N, chloroplastic</fullName>
    </recommendedName>
</protein>
<keyword evidence="9" id="KW-1185">Reference proteome</keyword>
<sequence length="126" mass="14435">MALASYCCRFVPDNVQELLNNKGKTVTRNVTSDISGRRRLLISSTAASLLAVATTEANDSQTALLQKYLKKSEENKEKNDKARMDDYYKRNYKDYFGFVEGPLRSKDKDQLSDSERGILEWLDKNK</sequence>
<accession>A0A9R0JGI8</accession>
<reference evidence="9" key="1">
    <citation type="journal article" date="2021" name="Nat. Commun.">
        <title>Genomic analyses provide insights into spinach domestication and the genetic basis of agronomic traits.</title>
        <authorList>
            <person name="Cai X."/>
            <person name="Sun X."/>
            <person name="Xu C."/>
            <person name="Sun H."/>
            <person name="Wang X."/>
            <person name="Ge C."/>
            <person name="Zhang Z."/>
            <person name="Wang Q."/>
            <person name="Fei Z."/>
            <person name="Jiao C."/>
            <person name="Wang Q."/>
        </authorList>
    </citation>
    <scope>NUCLEOTIDE SEQUENCE [LARGE SCALE GENOMIC DNA]</scope>
    <source>
        <strain evidence="9">cv. Varoflay</strain>
    </source>
</reference>
<keyword evidence="8" id="KW-0472">Membrane</keyword>
<evidence type="ECO:0000256" key="6">
    <source>
        <dbReference type="ARBA" id="ARBA00022836"/>
    </source>
</evidence>
<keyword evidence="7" id="KW-0793">Thylakoid</keyword>
<comment type="subcellular location">
    <subcellularLocation>
        <location evidence="1">Plastid</location>
        <location evidence="1">Chloroplast thylakoid membrane</location>
        <topology evidence="1">Peripheral membrane protein</topology>
        <orientation evidence="1">Lumenal side</orientation>
    </subcellularLocation>
</comment>
<keyword evidence="4" id="KW-0602">Photosynthesis</keyword>
<evidence type="ECO:0008006" key="11">
    <source>
        <dbReference type="Google" id="ProtNLM"/>
    </source>
</evidence>
<dbReference type="Pfam" id="PF05479">
    <property type="entry name" value="PsaN"/>
    <property type="match status" value="1"/>
</dbReference>
<dbReference type="GeneID" id="110804786"/>
<evidence type="ECO:0000256" key="1">
    <source>
        <dbReference type="ARBA" id="ARBA00004622"/>
    </source>
</evidence>
<dbReference type="AlphaFoldDB" id="A0A9R0JGI8"/>
<dbReference type="InterPro" id="IPR008796">
    <property type="entry name" value="PSAN"/>
</dbReference>
<keyword evidence="5" id="KW-0934">Plastid</keyword>
<gene>
    <name evidence="10" type="primary">LOC110804786</name>
</gene>
<dbReference type="GO" id="GO:0015979">
    <property type="term" value="P:photosynthesis"/>
    <property type="evidence" value="ECO:0007669"/>
    <property type="project" value="UniProtKB-KW"/>
</dbReference>
<keyword evidence="6" id="KW-0603">Photosystem I</keyword>
<dbReference type="PANTHER" id="PTHR36327">
    <property type="entry name" value="UNNAMED PRODUCT"/>
    <property type="match status" value="1"/>
</dbReference>
<evidence type="ECO:0000313" key="9">
    <source>
        <dbReference type="Proteomes" id="UP000813463"/>
    </source>
</evidence>
<evidence type="ECO:0000313" key="10">
    <source>
        <dbReference type="RefSeq" id="XP_021866090.1"/>
    </source>
</evidence>
<keyword evidence="3" id="KW-0150">Chloroplast</keyword>
<dbReference type="RefSeq" id="XP_021866090.1">
    <property type="nucleotide sequence ID" value="XM_022010398.2"/>
</dbReference>
<reference evidence="10" key="2">
    <citation type="submission" date="2025-08" db="UniProtKB">
        <authorList>
            <consortium name="RefSeq"/>
        </authorList>
    </citation>
    <scope>IDENTIFICATION</scope>
    <source>
        <tissue evidence="10">Leaf</tissue>
    </source>
</reference>
<dbReference type="Proteomes" id="UP000813463">
    <property type="component" value="Chromosome 4"/>
</dbReference>
<dbReference type="OrthoDB" id="544623at2759"/>
<evidence type="ECO:0000256" key="8">
    <source>
        <dbReference type="ARBA" id="ARBA00023136"/>
    </source>
</evidence>
<dbReference type="PANTHER" id="PTHR36327:SF1">
    <property type="entry name" value="OS03G0731100 PROTEIN"/>
    <property type="match status" value="1"/>
</dbReference>